<dbReference type="SUPFAM" id="SSF52949">
    <property type="entry name" value="Macro domain-like"/>
    <property type="match status" value="1"/>
</dbReference>
<dbReference type="CDD" id="cd02908">
    <property type="entry name" value="Macro_OAADPr_deacetylase"/>
    <property type="match status" value="1"/>
</dbReference>
<dbReference type="EMBL" id="CP121689">
    <property type="protein sequence ID" value="WZL76055.1"/>
    <property type="molecule type" value="Genomic_DNA"/>
</dbReference>
<feature type="domain" description="Macro" evidence="1">
    <location>
        <begin position="1"/>
        <end position="178"/>
    </location>
</feature>
<proteinExistence type="predicted"/>
<dbReference type="SMART" id="SM00506">
    <property type="entry name" value="A1pp"/>
    <property type="match status" value="1"/>
</dbReference>
<dbReference type="Pfam" id="PF01661">
    <property type="entry name" value="Macro"/>
    <property type="match status" value="1"/>
</dbReference>
<reference evidence="2 3" key="1">
    <citation type="submission" date="2023-03" db="EMBL/GenBank/DDBJ databases">
        <title>Novel Species.</title>
        <authorList>
            <person name="Ma S."/>
        </authorList>
    </citation>
    <scope>NUCLEOTIDE SEQUENCE [LARGE SCALE GENOMIC DNA]</scope>
    <source>
        <strain evidence="2 3">B11</strain>
    </source>
</reference>
<dbReference type="PANTHER" id="PTHR11106">
    <property type="entry name" value="GANGLIOSIDE INDUCED DIFFERENTIATION ASSOCIATED PROTEIN 2-RELATED"/>
    <property type="match status" value="1"/>
</dbReference>
<accession>A0ABZ2YAL7</accession>
<keyword evidence="3" id="KW-1185">Reference proteome</keyword>
<gene>
    <name evidence="2" type="ORF">QBE54_10840</name>
</gene>
<dbReference type="Proteomes" id="UP001461341">
    <property type="component" value="Chromosome"/>
</dbReference>
<dbReference type="PROSITE" id="PS51154">
    <property type="entry name" value="MACRO"/>
    <property type="match status" value="1"/>
</dbReference>
<evidence type="ECO:0000259" key="1">
    <source>
        <dbReference type="PROSITE" id="PS51154"/>
    </source>
</evidence>
<name>A0ABZ2YAL7_9BACT</name>
<dbReference type="NCBIfam" id="NF001664">
    <property type="entry name" value="PRK00431.1-6"/>
    <property type="match status" value="1"/>
</dbReference>
<dbReference type="InterPro" id="IPR002589">
    <property type="entry name" value="Macro_dom"/>
</dbReference>
<evidence type="ECO:0000313" key="3">
    <source>
        <dbReference type="Proteomes" id="UP001461341"/>
    </source>
</evidence>
<protein>
    <submittedName>
        <fullName evidence="2">O-acetyl-ADP-ribose deacetylase</fullName>
    </submittedName>
</protein>
<dbReference type="PANTHER" id="PTHR11106:SF27">
    <property type="entry name" value="MACRO DOMAIN-CONTAINING PROTEIN"/>
    <property type="match status" value="1"/>
</dbReference>
<dbReference type="InterPro" id="IPR043472">
    <property type="entry name" value="Macro_dom-like"/>
</dbReference>
<dbReference type="Gene3D" id="3.40.220.10">
    <property type="entry name" value="Leucine Aminopeptidase, subunit E, domain 1"/>
    <property type="match status" value="1"/>
</dbReference>
<organism evidence="2 3">
    <name type="scientific">Thermatribacter velox</name>
    <dbReference type="NCBI Taxonomy" id="3039681"/>
    <lineage>
        <taxon>Bacteria</taxon>
        <taxon>Pseudomonadati</taxon>
        <taxon>Atribacterota</taxon>
        <taxon>Atribacteria</taxon>
        <taxon>Atribacterales</taxon>
        <taxon>Thermatribacteraceae</taxon>
        <taxon>Thermatribacter</taxon>
    </lineage>
</organism>
<evidence type="ECO:0000313" key="2">
    <source>
        <dbReference type="EMBL" id="WZL76055.1"/>
    </source>
</evidence>
<sequence>MEVTVNQKKLILVQGDITKQETDAIVNAANSRLAGGGGVDGAIHRAGGPKIAEECRKIGGCPTGKAVITSGGNLKAKYVIHAVGPVYRGGTHGEAELLKSAYLSSLEIAEQKGLRSISFPSISTGAYGYPIKEASQIALETVLDYLMEHKDSPLQEVYFVLYTPFDYSVYAETLRRLAEHKGLSVSGV</sequence>
<dbReference type="RefSeq" id="WP_369018210.1">
    <property type="nucleotide sequence ID" value="NZ_CP121689.1"/>
</dbReference>